<dbReference type="RefSeq" id="WP_368603883.1">
    <property type="nucleotide sequence ID" value="NZ_JAYMRW010000010.1"/>
</dbReference>
<dbReference type="GO" id="GO:0016746">
    <property type="term" value="F:acyltransferase activity"/>
    <property type="evidence" value="ECO:0007669"/>
    <property type="project" value="UniProtKB-KW"/>
</dbReference>
<feature type="region of interest" description="Disordered" evidence="1">
    <location>
        <begin position="384"/>
        <end position="405"/>
    </location>
</feature>
<dbReference type="Pfam" id="PF01757">
    <property type="entry name" value="Acyl_transf_3"/>
    <property type="match status" value="1"/>
</dbReference>
<keyword evidence="4" id="KW-0012">Acyltransferase</keyword>
<organism evidence="4 5">
    <name type="scientific">Paraburkholderia guartelaensis</name>
    <dbReference type="NCBI Taxonomy" id="2546446"/>
    <lineage>
        <taxon>Bacteria</taxon>
        <taxon>Pseudomonadati</taxon>
        <taxon>Pseudomonadota</taxon>
        <taxon>Betaproteobacteria</taxon>
        <taxon>Burkholderiales</taxon>
        <taxon>Burkholderiaceae</taxon>
        <taxon>Paraburkholderia</taxon>
    </lineage>
</organism>
<keyword evidence="2" id="KW-0812">Transmembrane</keyword>
<sequence>MPLTSPEIALGSLFAIVLALTIAQIVYHSFGFYRKAIDREVKSSRYHAIDGLRGFLAIGVVLHHIHINHHFYLTGGWELTPSRLSTLFGRGSVAMFFMITAFLFWGRVMESKGRFEAIRFFQNRVLRLVPMYLVSAALVVVTAMALTHFRLNVPLDDLATQIGSWLLFTFPGVPPINGFPQTALINTVFWSLIYEWKFYLVLPLIGALAFRWGTSGVALGVGACIALFSPSQVEWYFVAGCMAAMAVRTPAIHRMCQNTFATALAIACTASVIYWQPLVYSPGGAALLFVPFLIIAGGNTLIGLLSNKAARLLGLLSYSVYLLHNWVLYLASRLVNHYVPVASLPHESYLGFGACVVGVTVLIAALTYRFVEFPAIQARRSASVTESHSRHGDPCPDGGGSPTQR</sequence>
<keyword evidence="2" id="KW-1133">Transmembrane helix</keyword>
<keyword evidence="4" id="KW-0808">Transferase</keyword>
<feature type="transmembrane region" description="Helical" evidence="2">
    <location>
        <begin position="51"/>
        <end position="67"/>
    </location>
</feature>
<feature type="transmembrane region" description="Helical" evidence="2">
    <location>
        <begin position="259"/>
        <end position="278"/>
    </location>
</feature>
<accession>A0ABU9SGR2</accession>
<feature type="transmembrane region" description="Helical" evidence="2">
    <location>
        <begin position="284"/>
        <end position="305"/>
    </location>
</feature>
<evidence type="ECO:0000256" key="1">
    <source>
        <dbReference type="SAM" id="MobiDB-lite"/>
    </source>
</evidence>
<protein>
    <submittedName>
        <fullName evidence="4">Acyltransferase</fullName>
        <ecNumber evidence="4">2.3.-.-</ecNumber>
    </submittedName>
</protein>
<dbReference type="PANTHER" id="PTHR23028">
    <property type="entry name" value="ACETYLTRANSFERASE"/>
    <property type="match status" value="1"/>
</dbReference>
<evidence type="ECO:0000259" key="3">
    <source>
        <dbReference type="Pfam" id="PF01757"/>
    </source>
</evidence>
<feature type="transmembrane region" description="Helical" evidence="2">
    <location>
        <begin position="158"/>
        <end position="177"/>
    </location>
</feature>
<name>A0ABU9SGR2_9BURK</name>
<dbReference type="InterPro" id="IPR050879">
    <property type="entry name" value="Acyltransferase_3"/>
</dbReference>
<feature type="transmembrane region" description="Helical" evidence="2">
    <location>
        <begin position="312"/>
        <end position="329"/>
    </location>
</feature>
<comment type="caution">
    <text evidence="4">The sequence shown here is derived from an EMBL/GenBank/DDBJ whole genome shotgun (WGS) entry which is preliminary data.</text>
</comment>
<dbReference type="Proteomes" id="UP001390669">
    <property type="component" value="Unassembled WGS sequence"/>
</dbReference>
<dbReference type="InterPro" id="IPR002656">
    <property type="entry name" value="Acyl_transf_3_dom"/>
</dbReference>
<feature type="transmembrane region" description="Helical" evidence="2">
    <location>
        <begin position="87"/>
        <end position="105"/>
    </location>
</feature>
<evidence type="ECO:0000313" key="5">
    <source>
        <dbReference type="Proteomes" id="UP001390669"/>
    </source>
</evidence>
<gene>
    <name evidence="4" type="ORF">VSR33_23965</name>
</gene>
<feature type="domain" description="Acyltransferase 3" evidence="3">
    <location>
        <begin position="47"/>
        <end position="368"/>
    </location>
</feature>
<feature type="transmembrane region" description="Helical" evidence="2">
    <location>
        <begin position="125"/>
        <end position="146"/>
    </location>
</feature>
<evidence type="ECO:0000313" key="4">
    <source>
        <dbReference type="EMBL" id="MEM5450540.1"/>
    </source>
</evidence>
<proteinExistence type="predicted"/>
<keyword evidence="5" id="KW-1185">Reference proteome</keyword>
<reference evidence="4 5" key="1">
    <citation type="submission" date="2024-01" db="EMBL/GenBank/DDBJ databases">
        <title>The diversity of rhizobia nodulating Mimosa spp. in eleven states of Brazil covering several biomes is determined by host plant, location, and edaphic factors.</title>
        <authorList>
            <person name="Rouws L."/>
            <person name="Barauna A."/>
            <person name="Beukes C."/>
            <person name="De Faria S.M."/>
            <person name="Gross E."/>
            <person name="Dos Reis Junior F.B."/>
            <person name="Simon M."/>
            <person name="Maluk M."/>
            <person name="Odee D.W."/>
            <person name="Kenicer G."/>
            <person name="Young J.P.W."/>
            <person name="Reis V.M."/>
            <person name="Zilli J."/>
            <person name="James E.K."/>
        </authorList>
    </citation>
    <scope>NUCLEOTIDE SEQUENCE [LARGE SCALE GENOMIC DNA]</scope>
    <source>
        <strain evidence="4 5">JPY164</strain>
    </source>
</reference>
<dbReference type="EMBL" id="JAYMRW010000010">
    <property type="protein sequence ID" value="MEM5450540.1"/>
    <property type="molecule type" value="Genomic_DNA"/>
</dbReference>
<feature type="transmembrane region" description="Helical" evidence="2">
    <location>
        <begin position="12"/>
        <end position="30"/>
    </location>
</feature>
<dbReference type="PANTHER" id="PTHR23028:SF53">
    <property type="entry name" value="ACYL_TRANSF_3 DOMAIN-CONTAINING PROTEIN"/>
    <property type="match status" value="1"/>
</dbReference>
<feature type="transmembrane region" description="Helical" evidence="2">
    <location>
        <begin position="349"/>
        <end position="371"/>
    </location>
</feature>
<dbReference type="EC" id="2.3.-.-" evidence="4"/>
<keyword evidence="2" id="KW-0472">Membrane</keyword>
<feature type="transmembrane region" description="Helical" evidence="2">
    <location>
        <begin position="198"/>
        <end position="229"/>
    </location>
</feature>
<evidence type="ECO:0000256" key="2">
    <source>
        <dbReference type="SAM" id="Phobius"/>
    </source>
</evidence>